<keyword evidence="1" id="KW-1133">Transmembrane helix</keyword>
<dbReference type="AlphaFoldDB" id="A0A8T3AIL2"/>
<organism evidence="2 3">
    <name type="scientific">Dendrobium nobile</name>
    <name type="common">Orchid</name>
    <dbReference type="NCBI Taxonomy" id="94219"/>
    <lineage>
        <taxon>Eukaryota</taxon>
        <taxon>Viridiplantae</taxon>
        <taxon>Streptophyta</taxon>
        <taxon>Embryophyta</taxon>
        <taxon>Tracheophyta</taxon>
        <taxon>Spermatophyta</taxon>
        <taxon>Magnoliopsida</taxon>
        <taxon>Liliopsida</taxon>
        <taxon>Asparagales</taxon>
        <taxon>Orchidaceae</taxon>
        <taxon>Epidendroideae</taxon>
        <taxon>Malaxideae</taxon>
        <taxon>Dendrobiinae</taxon>
        <taxon>Dendrobium</taxon>
    </lineage>
</organism>
<dbReference type="OrthoDB" id="2306at2759"/>
<reference evidence="2" key="1">
    <citation type="journal article" date="2022" name="Front. Genet.">
        <title>Chromosome-Scale Assembly of the Dendrobium nobile Genome Provides Insights Into the Molecular Mechanism of the Biosynthesis of the Medicinal Active Ingredient of Dendrobium.</title>
        <authorList>
            <person name="Xu Q."/>
            <person name="Niu S.-C."/>
            <person name="Li K.-L."/>
            <person name="Zheng P.-J."/>
            <person name="Zhang X.-J."/>
            <person name="Jia Y."/>
            <person name="Liu Y."/>
            <person name="Niu Y.-X."/>
            <person name="Yu L.-H."/>
            <person name="Chen D.-F."/>
            <person name="Zhang G.-Q."/>
        </authorList>
    </citation>
    <scope>NUCLEOTIDE SEQUENCE</scope>
    <source>
        <tissue evidence="2">Leaf</tissue>
    </source>
</reference>
<sequence>MDDGNGKLECTLAFPSSGGVDDMQVGCLCDGDHLVTVYLSIIGSFSPLFLSRGSRLMTSIMAFDFFFCSPHPQTKTVRGRYL</sequence>
<gene>
    <name evidence="2" type="ORF">KFK09_024176</name>
</gene>
<name>A0A8T3AIL2_DENNO</name>
<comment type="caution">
    <text evidence="2">The sequence shown here is derived from an EMBL/GenBank/DDBJ whole genome shotgun (WGS) entry which is preliminary data.</text>
</comment>
<keyword evidence="1" id="KW-0472">Membrane</keyword>
<protein>
    <submittedName>
        <fullName evidence="2">Uncharacterized protein</fullName>
    </submittedName>
</protein>
<feature type="transmembrane region" description="Helical" evidence="1">
    <location>
        <begin position="33"/>
        <end position="51"/>
    </location>
</feature>
<evidence type="ECO:0000313" key="3">
    <source>
        <dbReference type="Proteomes" id="UP000829196"/>
    </source>
</evidence>
<dbReference type="EMBL" id="JAGYWB010000017">
    <property type="protein sequence ID" value="KAI0494045.1"/>
    <property type="molecule type" value="Genomic_DNA"/>
</dbReference>
<proteinExistence type="predicted"/>
<keyword evidence="3" id="KW-1185">Reference proteome</keyword>
<dbReference type="Proteomes" id="UP000829196">
    <property type="component" value="Unassembled WGS sequence"/>
</dbReference>
<evidence type="ECO:0000313" key="2">
    <source>
        <dbReference type="EMBL" id="KAI0494045.1"/>
    </source>
</evidence>
<evidence type="ECO:0000256" key="1">
    <source>
        <dbReference type="SAM" id="Phobius"/>
    </source>
</evidence>
<keyword evidence="1" id="KW-0812">Transmembrane</keyword>
<accession>A0A8T3AIL2</accession>